<evidence type="ECO:0000313" key="1">
    <source>
        <dbReference type="EMBL" id="DAZ94265.1"/>
    </source>
</evidence>
<reference evidence="1" key="1">
    <citation type="submission" date="2022-11" db="EMBL/GenBank/DDBJ databases">
        <authorList>
            <person name="Morgan W.R."/>
            <person name="Tartar A."/>
        </authorList>
    </citation>
    <scope>NUCLEOTIDE SEQUENCE</scope>
    <source>
        <strain evidence="1">ARSEF 373</strain>
    </source>
</reference>
<dbReference type="InterPro" id="IPR036770">
    <property type="entry name" value="Ankyrin_rpt-contain_sf"/>
</dbReference>
<dbReference type="Pfam" id="PF12796">
    <property type="entry name" value="Ank_2"/>
    <property type="match status" value="1"/>
</dbReference>
<dbReference type="InterPro" id="IPR002110">
    <property type="entry name" value="Ankyrin_rpt"/>
</dbReference>
<comment type="caution">
    <text evidence="1">The sequence shown here is derived from an EMBL/GenBank/DDBJ whole genome shotgun (WGS) entry which is preliminary data.</text>
</comment>
<sequence length="533" mass="57832">MPFTAVPHVFQQHGVHLPHVWAFTAACVDYSGRWTMEQAAAKGWEHLLEHLARTSDALALAPAHEPTLLMDFAAQFGHLAMLQRLHTTPRLSHCSTRAMDDAAKNGHFAVVQWLHQQRSEGCTTRAMDYAAMNGHFELVQWLHQVRTEGCTTRAMELAARNGHLHVMQWLHAHQGVRCTALALNYAAAEGHVDAVQWLLQMQEPVSVVEPTVRAARGGHLAVLQLLIQRSKCVADNVGARGVQAALRAGRVAVAQWLLDELAGDDDCDCDSNCGLDVGSNADAWMDAAVDSCDVHVVAWLQQALGQRAGLSARCSVATIQRAAARGSVQMLQHVHDHAIKRLETESEVASVLCAAAAAGEAAMVQWLLAQHARVCAQVAGNSTSVMDAAAAHGHLDVLVLLHQHWSLGSHWKASQSAIDGAARRGNVDVLCWLYEHAAVPATAWTPLAMEHAAGNGHLGTVEWLISEHREACAAGEDAVTAAVYMDHVRVLQRLLAEFPHACTIDQAIEHAEDAHATHSLTWLREQGRVPMSA</sequence>
<evidence type="ECO:0008006" key="3">
    <source>
        <dbReference type="Google" id="ProtNLM"/>
    </source>
</evidence>
<organism evidence="1 2">
    <name type="scientific">Lagenidium giganteum</name>
    <dbReference type="NCBI Taxonomy" id="4803"/>
    <lineage>
        <taxon>Eukaryota</taxon>
        <taxon>Sar</taxon>
        <taxon>Stramenopiles</taxon>
        <taxon>Oomycota</taxon>
        <taxon>Peronosporomycetes</taxon>
        <taxon>Pythiales</taxon>
        <taxon>Pythiaceae</taxon>
    </lineage>
</organism>
<name>A0AAV2YGT7_9STRA</name>
<dbReference type="AlphaFoldDB" id="A0AAV2YGT7"/>
<dbReference type="Pfam" id="PF13637">
    <property type="entry name" value="Ank_4"/>
    <property type="match status" value="1"/>
</dbReference>
<reference evidence="1" key="2">
    <citation type="journal article" date="2023" name="Microbiol Resour">
        <title>Decontamination and Annotation of the Draft Genome Sequence of the Oomycete Lagenidium giganteum ARSEF 373.</title>
        <authorList>
            <person name="Morgan W.R."/>
            <person name="Tartar A."/>
        </authorList>
    </citation>
    <scope>NUCLEOTIDE SEQUENCE</scope>
    <source>
        <strain evidence="1">ARSEF 373</strain>
    </source>
</reference>
<dbReference type="InterPro" id="IPR052050">
    <property type="entry name" value="SecEffector_AnkRepeat"/>
</dbReference>
<evidence type="ECO:0000313" key="2">
    <source>
        <dbReference type="Proteomes" id="UP001146120"/>
    </source>
</evidence>
<keyword evidence="2" id="KW-1185">Reference proteome</keyword>
<protein>
    <recommendedName>
        <fullName evidence="3">Ankyrin repeat protein</fullName>
    </recommendedName>
</protein>
<dbReference type="Gene3D" id="1.25.40.20">
    <property type="entry name" value="Ankyrin repeat-containing domain"/>
    <property type="match status" value="4"/>
</dbReference>
<dbReference type="Proteomes" id="UP001146120">
    <property type="component" value="Unassembled WGS sequence"/>
</dbReference>
<accession>A0AAV2YGT7</accession>
<proteinExistence type="predicted"/>
<gene>
    <name evidence="1" type="ORF">N0F65_011897</name>
</gene>
<dbReference type="PANTHER" id="PTHR46586:SF3">
    <property type="entry name" value="ANKYRIN REPEAT-CONTAINING PROTEIN"/>
    <property type="match status" value="1"/>
</dbReference>
<dbReference type="EMBL" id="DAKRPA010000259">
    <property type="protein sequence ID" value="DAZ94265.1"/>
    <property type="molecule type" value="Genomic_DNA"/>
</dbReference>
<dbReference type="SUPFAM" id="SSF48403">
    <property type="entry name" value="Ankyrin repeat"/>
    <property type="match status" value="2"/>
</dbReference>
<dbReference type="PANTHER" id="PTHR46586">
    <property type="entry name" value="ANKYRIN REPEAT-CONTAINING PROTEIN"/>
    <property type="match status" value="1"/>
</dbReference>